<accession>A0AAV9U4U9</accession>
<comment type="caution">
    <text evidence="1">The sequence shown here is derived from an EMBL/GenBank/DDBJ whole genome shotgun (WGS) entry which is preliminary data.</text>
</comment>
<organism evidence="1 2">
    <name type="scientific">Orbilia blumenaviensis</name>
    <dbReference type="NCBI Taxonomy" id="1796055"/>
    <lineage>
        <taxon>Eukaryota</taxon>
        <taxon>Fungi</taxon>
        <taxon>Dikarya</taxon>
        <taxon>Ascomycota</taxon>
        <taxon>Pezizomycotina</taxon>
        <taxon>Orbiliomycetes</taxon>
        <taxon>Orbiliales</taxon>
        <taxon>Orbiliaceae</taxon>
        <taxon>Orbilia</taxon>
    </lineage>
</organism>
<keyword evidence="2" id="KW-1185">Reference proteome</keyword>
<dbReference type="Proteomes" id="UP001373714">
    <property type="component" value="Unassembled WGS sequence"/>
</dbReference>
<sequence length="243" mass="27952">MNILINDANNDDPYNLHPLLSTLSTDISTSHNLFTSKLLPNLLEPNSSRLTGTTSLRNLNTLAHTIESSVPGFQLNISQTCMHCPRIHEAMRSLHRFRPFWLDDGVCEEISGFVARYEELSRRWRDVRRVVDKVLLQQQRRREQPVNVVIVTYTEKLQSIKQQLRDFREDIRIEKGYIKSEKRVAVRLLAATRRFGMVLRDRVSMNPLCLCRGGFWEKEVAERLGVPLVGVQVGVEGRGFAPV</sequence>
<gene>
    <name evidence="1" type="ORF">TWF730_003276</name>
</gene>
<dbReference type="EMBL" id="JAVHNS010000014">
    <property type="protein sequence ID" value="KAK6335902.1"/>
    <property type="molecule type" value="Genomic_DNA"/>
</dbReference>
<protein>
    <submittedName>
        <fullName evidence="1">Uncharacterized protein</fullName>
    </submittedName>
</protein>
<evidence type="ECO:0000313" key="1">
    <source>
        <dbReference type="EMBL" id="KAK6335902.1"/>
    </source>
</evidence>
<dbReference type="AlphaFoldDB" id="A0AAV9U4U9"/>
<proteinExistence type="predicted"/>
<reference evidence="1 2" key="1">
    <citation type="submission" date="2019-10" db="EMBL/GenBank/DDBJ databases">
        <authorList>
            <person name="Palmer J.M."/>
        </authorList>
    </citation>
    <scope>NUCLEOTIDE SEQUENCE [LARGE SCALE GENOMIC DNA]</scope>
    <source>
        <strain evidence="1 2">TWF730</strain>
    </source>
</reference>
<name>A0AAV9U4U9_9PEZI</name>
<evidence type="ECO:0000313" key="2">
    <source>
        <dbReference type="Proteomes" id="UP001373714"/>
    </source>
</evidence>